<keyword evidence="2" id="KW-1185">Reference proteome</keyword>
<organism evidence="1 2">
    <name type="scientific">Tanacetum coccineum</name>
    <dbReference type="NCBI Taxonomy" id="301880"/>
    <lineage>
        <taxon>Eukaryota</taxon>
        <taxon>Viridiplantae</taxon>
        <taxon>Streptophyta</taxon>
        <taxon>Embryophyta</taxon>
        <taxon>Tracheophyta</taxon>
        <taxon>Spermatophyta</taxon>
        <taxon>Magnoliopsida</taxon>
        <taxon>eudicotyledons</taxon>
        <taxon>Gunneridae</taxon>
        <taxon>Pentapetalae</taxon>
        <taxon>asterids</taxon>
        <taxon>campanulids</taxon>
        <taxon>Asterales</taxon>
        <taxon>Asteraceae</taxon>
        <taxon>Asteroideae</taxon>
        <taxon>Anthemideae</taxon>
        <taxon>Anthemidinae</taxon>
        <taxon>Tanacetum</taxon>
    </lineage>
</organism>
<evidence type="ECO:0000313" key="1">
    <source>
        <dbReference type="EMBL" id="GJT27984.1"/>
    </source>
</evidence>
<proteinExistence type="predicted"/>
<reference evidence="1" key="1">
    <citation type="journal article" date="2022" name="Int. J. Mol. Sci.">
        <title>Draft Genome of Tanacetum Coccineum: Genomic Comparison of Closely Related Tanacetum-Family Plants.</title>
        <authorList>
            <person name="Yamashiro T."/>
            <person name="Shiraishi A."/>
            <person name="Nakayama K."/>
            <person name="Satake H."/>
        </authorList>
    </citation>
    <scope>NUCLEOTIDE SEQUENCE</scope>
</reference>
<name>A0ABQ5CT50_9ASTR</name>
<reference evidence="1" key="2">
    <citation type="submission" date="2022-01" db="EMBL/GenBank/DDBJ databases">
        <authorList>
            <person name="Yamashiro T."/>
            <person name="Shiraishi A."/>
            <person name="Satake H."/>
            <person name="Nakayama K."/>
        </authorList>
    </citation>
    <scope>NUCLEOTIDE SEQUENCE</scope>
</reference>
<sequence>MQLFVCLFSQWLLKWTPISPSEKRVHELYTSREYEVTGKTSRFWIETGQVYEDTRDTGGFWISRETGHVYTNFPNEEDLVIISKKDYGLFNERKDVDLQFSILEETEKDSVIIVKIGDGKMMYKGYLSDPWDHEFESRSVMIEEDYGRDSGHIRRLYNHLTMENVRDLDNTMRLHRSIYCDSHSLDSSKYRRFSVTGDMGLRNQWLLKWTPISPSEKRVHELYISREYEVNGKTSRFWIETGQVYEDTRDTGGFWISRETGHVYTNFPNEEDLVIISKKDYRLFNERKDVDLQFSILEETKKDSAIIVKIGDGKMMYKGYLSDPWDHEFESRSVMIEEDYGRDSECIDGKLEPFNVVCNSDGIVKASKCIRKNRYAYKKENPVACDVMNKLVMKSMTLPRLMRHNYMWDSEATMKFFYDVTVCLDDRRQGRKYMEHMEIDSWSFEALVFATEFHVLHVFPMEVVILVLNNFIFVYPSSEILPQG</sequence>
<dbReference type="EMBL" id="BQNB010014424">
    <property type="protein sequence ID" value="GJT27984.1"/>
    <property type="molecule type" value="Genomic_DNA"/>
</dbReference>
<accession>A0ABQ5CT50</accession>
<gene>
    <name evidence="1" type="ORF">Tco_0908259</name>
</gene>
<protein>
    <submittedName>
        <fullName evidence="1">Uncharacterized protein</fullName>
    </submittedName>
</protein>
<comment type="caution">
    <text evidence="1">The sequence shown here is derived from an EMBL/GenBank/DDBJ whole genome shotgun (WGS) entry which is preliminary data.</text>
</comment>
<evidence type="ECO:0000313" key="2">
    <source>
        <dbReference type="Proteomes" id="UP001151760"/>
    </source>
</evidence>
<dbReference type="Proteomes" id="UP001151760">
    <property type="component" value="Unassembled WGS sequence"/>
</dbReference>